<protein>
    <submittedName>
        <fullName evidence="2">Uncharacterized protein</fullName>
    </submittedName>
</protein>
<keyword evidence="3" id="KW-1185">Reference proteome</keyword>
<sequence length="130" mass="14230">MIRDVFYPLLLNMYYLPQPPYFLIAVGLFVGISCGAAFEATLKQKVKLWLNTPASTLADLDLQLPFIGICVGVCVFLASGVQIFLGNGWISYAISLPITIFIAALVWRQLDSLLKQLKSGGSAAIDLDIF</sequence>
<dbReference type="RefSeq" id="WP_190599180.1">
    <property type="nucleotide sequence ID" value="NZ_JADEVV010000046.1"/>
</dbReference>
<dbReference type="EMBL" id="JADEVV010000046">
    <property type="protein sequence ID" value="MBE9255028.1"/>
    <property type="molecule type" value="Genomic_DNA"/>
</dbReference>
<evidence type="ECO:0000313" key="3">
    <source>
        <dbReference type="Proteomes" id="UP000658720"/>
    </source>
</evidence>
<evidence type="ECO:0000256" key="1">
    <source>
        <dbReference type="SAM" id="Phobius"/>
    </source>
</evidence>
<feature type="transmembrane region" description="Helical" evidence="1">
    <location>
        <begin position="89"/>
        <end position="107"/>
    </location>
</feature>
<dbReference type="Proteomes" id="UP000658720">
    <property type="component" value="Unassembled WGS sequence"/>
</dbReference>
<comment type="caution">
    <text evidence="2">The sequence shown here is derived from an EMBL/GenBank/DDBJ whole genome shotgun (WGS) entry which is preliminary data.</text>
</comment>
<organism evidence="2 3">
    <name type="scientific">Synechocystis salina LEGE 00031</name>
    <dbReference type="NCBI Taxonomy" id="1828736"/>
    <lineage>
        <taxon>Bacteria</taxon>
        <taxon>Bacillati</taxon>
        <taxon>Cyanobacteriota</taxon>
        <taxon>Cyanophyceae</taxon>
        <taxon>Synechococcales</taxon>
        <taxon>Merismopediaceae</taxon>
        <taxon>Synechocystis</taxon>
    </lineage>
</organism>
<dbReference type="PROSITE" id="PS51257">
    <property type="entry name" value="PROKAR_LIPOPROTEIN"/>
    <property type="match status" value="1"/>
</dbReference>
<reference evidence="2 3" key="1">
    <citation type="submission" date="2020-10" db="EMBL/GenBank/DDBJ databases">
        <authorList>
            <person name="Castelo-Branco R."/>
            <person name="Eusebio N."/>
            <person name="Adriana R."/>
            <person name="Vieira A."/>
            <person name="Brugerolle De Fraissinette N."/>
            <person name="Rezende De Castro R."/>
            <person name="Schneider M.P."/>
            <person name="Vasconcelos V."/>
            <person name="Leao P.N."/>
        </authorList>
    </citation>
    <scope>NUCLEOTIDE SEQUENCE [LARGE SCALE GENOMIC DNA]</scope>
    <source>
        <strain evidence="2 3">LEGE 00031</strain>
    </source>
</reference>
<accession>A0ABR9VUI4</accession>
<keyword evidence="1" id="KW-0472">Membrane</keyword>
<feature type="transmembrane region" description="Helical" evidence="1">
    <location>
        <begin position="20"/>
        <end position="42"/>
    </location>
</feature>
<keyword evidence="1" id="KW-1133">Transmembrane helix</keyword>
<keyword evidence="1" id="KW-0812">Transmembrane</keyword>
<feature type="transmembrane region" description="Helical" evidence="1">
    <location>
        <begin position="62"/>
        <end position="83"/>
    </location>
</feature>
<evidence type="ECO:0000313" key="2">
    <source>
        <dbReference type="EMBL" id="MBE9255028.1"/>
    </source>
</evidence>
<name>A0ABR9VUI4_9SYNC</name>
<gene>
    <name evidence="2" type="ORF">IQ217_14505</name>
</gene>
<proteinExistence type="predicted"/>